<keyword evidence="3" id="KW-1185">Reference proteome</keyword>
<gene>
    <name evidence="2" type="ORF">RclHR1_04590001</name>
</gene>
<proteinExistence type="predicted"/>
<dbReference type="EMBL" id="BEXD01003825">
    <property type="protein sequence ID" value="GBC02348.1"/>
    <property type="molecule type" value="Genomic_DNA"/>
</dbReference>
<dbReference type="Proteomes" id="UP000247702">
    <property type="component" value="Unassembled WGS sequence"/>
</dbReference>
<evidence type="ECO:0000313" key="3">
    <source>
        <dbReference type="Proteomes" id="UP000247702"/>
    </source>
</evidence>
<comment type="caution">
    <text evidence="2">The sequence shown here is derived from an EMBL/GenBank/DDBJ whole genome shotgun (WGS) entry which is preliminary data.</text>
</comment>
<feature type="region of interest" description="Disordered" evidence="1">
    <location>
        <begin position="1"/>
        <end position="27"/>
    </location>
</feature>
<protein>
    <submittedName>
        <fullName evidence="2">Uncharacterized protein</fullName>
    </submittedName>
</protein>
<dbReference type="AlphaFoldDB" id="A0A2Z6RHW3"/>
<evidence type="ECO:0000256" key="1">
    <source>
        <dbReference type="SAM" id="MobiDB-lite"/>
    </source>
</evidence>
<feature type="compositionally biased region" description="Basic residues" evidence="1">
    <location>
        <begin position="1"/>
        <end position="20"/>
    </location>
</feature>
<sequence>MTSNIQKRKIEKKQKNNQKKRKEETDNEEFKEKFYRLNANILMKLDKIHERQKALETQLSRMDSEMDTRMKKYLKTIKDWILKIEENNTKDSFNTDFIEKIVKSVSKKLMEVSIYPTTE</sequence>
<name>A0A2Z6RHW3_9GLOM</name>
<evidence type="ECO:0000313" key="2">
    <source>
        <dbReference type="EMBL" id="GBC02348.1"/>
    </source>
</evidence>
<reference evidence="2 3" key="1">
    <citation type="submission" date="2017-11" db="EMBL/GenBank/DDBJ databases">
        <title>The genome of Rhizophagus clarus HR1 reveals common genetic basis of auxotrophy among arbuscular mycorrhizal fungi.</title>
        <authorList>
            <person name="Kobayashi Y."/>
        </authorList>
    </citation>
    <scope>NUCLEOTIDE SEQUENCE [LARGE SCALE GENOMIC DNA]</scope>
    <source>
        <strain evidence="2 3">HR1</strain>
    </source>
</reference>
<organism evidence="2 3">
    <name type="scientific">Rhizophagus clarus</name>
    <dbReference type="NCBI Taxonomy" id="94130"/>
    <lineage>
        <taxon>Eukaryota</taxon>
        <taxon>Fungi</taxon>
        <taxon>Fungi incertae sedis</taxon>
        <taxon>Mucoromycota</taxon>
        <taxon>Glomeromycotina</taxon>
        <taxon>Glomeromycetes</taxon>
        <taxon>Glomerales</taxon>
        <taxon>Glomeraceae</taxon>
        <taxon>Rhizophagus</taxon>
    </lineage>
</organism>
<accession>A0A2Z6RHW3</accession>